<proteinExistence type="predicted"/>
<evidence type="ECO:0000313" key="2">
    <source>
        <dbReference type="Proteomes" id="UP000694544"/>
    </source>
</evidence>
<organism evidence="1 2">
    <name type="scientific">Moschus moschiferus</name>
    <name type="common">Siberian musk deer</name>
    <name type="synonym">Moschus sibiricus</name>
    <dbReference type="NCBI Taxonomy" id="68415"/>
    <lineage>
        <taxon>Eukaryota</taxon>
        <taxon>Metazoa</taxon>
        <taxon>Chordata</taxon>
        <taxon>Craniata</taxon>
        <taxon>Vertebrata</taxon>
        <taxon>Euteleostomi</taxon>
        <taxon>Mammalia</taxon>
        <taxon>Eutheria</taxon>
        <taxon>Laurasiatheria</taxon>
        <taxon>Artiodactyla</taxon>
        <taxon>Ruminantia</taxon>
        <taxon>Pecora</taxon>
        <taxon>Moschidae</taxon>
        <taxon>Moschus</taxon>
    </lineage>
</organism>
<keyword evidence="2" id="KW-1185">Reference proteome</keyword>
<name>A0A8C6FRN2_MOSMO</name>
<protein>
    <submittedName>
        <fullName evidence="1">Uncharacterized protein</fullName>
    </submittedName>
</protein>
<evidence type="ECO:0000313" key="1">
    <source>
        <dbReference type="Ensembl" id="ENSMMSP00000025178.1"/>
    </source>
</evidence>
<dbReference type="AlphaFoldDB" id="A0A8C6FRN2"/>
<accession>A0A8C6FRN2</accession>
<sequence>VKQNISFAATGCQKLTAVDSERRLCTVCEKFVAVEVAADAPEISRKTSTFALLTMPKPLTVWITTNWKILREIGIPDHLTCLLKNLYADQEAS</sequence>
<reference evidence="1" key="1">
    <citation type="submission" date="2025-08" db="UniProtKB">
        <authorList>
            <consortium name="Ensembl"/>
        </authorList>
    </citation>
    <scope>IDENTIFICATION</scope>
</reference>
<dbReference type="Ensembl" id="ENSMMST00000027803.1">
    <property type="protein sequence ID" value="ENSMMSP00000025178.1"/>
    <property type="gene ID" value="ENSMMSG00000018954.1"/>
</dbReference>
<dbReference type="Proteomes" id="UP000694544">
    <property type="component" value="Unplaced"/>
</dbReference>
<reference evidence="1" key="2">
    <citation type="submission" date="2025-09" db="UniProtKB">
        <authorList>
            <consortium name="Ensembl"/>
        </authorList>
    </citation>
    <scope>IDENTIFICATION</scope>
</reference>